<dbReference type="KEGG" id="aell:AELL_2071"/>
<reference evidence="2 4" key="2">
    <citation type="submission" date="2018-08" db="EMBL/GenBank/DDBJ databases">
        <title>Complete genome of the Arcobacter ellisii type strain LMG 26155.</title>
        <authorList>
            <person name="Miller W.G."/>
            <person name="Yee E."/>
            <person name="Bono J.L."/>
        </authorList>
    </citation>
    <scope>NUCLEOTIDE SEQUENCE [LARGE SCALE GENOMIC DNA]</scope>
    <source>
        <strain evidence="2 4">LMG 26155</strain>
    </source>
</reference>
<reference evidence="3 5" key="1">
    <citation type="submission" date="2017-09" db="EMBL/GenBank/DDBJ databases">
        <title>Genomics of the genus Arcobacter.</title>
        <authorList>
            <person name="Perez-Cataluna A."/>
            <person name="Figueras M.J."/>
            <person name="Salas-Masso N."/>
        </authorList>
    </citation>
    <scope>NUCLEOTIDE SEQUENCE [LARGE SCALE GENOMIC DNA]</scope>
    <source>
        <strain evidence="3 5">CECT 7837</strain>
    </source>
</reference>
<evidence type="ECO:0000313" key="3">
    <source>
        <dbReference type="EMBL" id="RXI31412.1"/>
    </source>
</evidence>
<dbReference type="EMBL" id="NXIG01000004">
    <property type="protein sequence ID" value="RXI31412.1"/>
    <property type="molecule type" value="Genomic_DNA"/>
</dbReference>
<evidence type="ECO:0008006" key="6">
    <source>
        <dbReference type="Google" id="ProtNLM"/>
    </source>
</evidence>
<protein>
    <recommendedName>
        <fullName evidence="6">Kinase</fullName>
    </recommendedName>
</protein>
<organism evidence="3 5">
    <name type="scientific">Arcobacter ellisii</name>
    <dbReference type="NCBI Taxonomy" id="913109"/>
    <lineage>
        <taxon>Bacteria</taxon>
        <taxon>Pseudomonadati</taxon>
        <taxon>Campylobacterota</taxon>
        <taxon>Epsilonproteobacteria</taxon>
        <taxon>Campylobacterales</taxon>
        <taxon>Arcobacteraceae</taxon>
        <taxon>Arcobacter</taxon>
    </lineage>
</organism>
<dbReference type="RefSeq" id="WP_118917883.1">
    <property type="nucleotide sequence ID" value="NZ_CP032097.1"/>
</dbReference>
<keyword evidence="4" id="KW-1185">Reference proteome</keyword>
<evidence type="ECO:0000313" key="5">
    <source>
        <dbReference type="Proteomes" id="UP000290588"/>
    </source>
</evidence>
<name>A0A347UA35_9BACT</name>
<feature type="transmembrane region" description="Helical" evidence="1">
    <location>
        <begin position="256"/>
        <end position="284"/>
    </location>
</feature>
<proteinExistence type="predicted"/>
<keyword evidence="1" id="KW-0472">Membrane</keyword>
<accession>A0A347UA35</accession>
<evidence type="ECO:0000256" key="1">
    <source>
        <dbReference type="SAM" id="Phobius"/>
    </source>
</evidence>
<dbReference type="Proteomes" id="UP000262582">
    <property type="component" value="Chromosome"/>
</dbReference>
<sequence>MRENALYYPYINIPESDWLMKRLLYWDKMYSIVPYQVKHCETDLSPLMMELKEDKELFEFIMPLDYTTELESFRESFLDIAKYFVKEGKINKNNTTKIHIEKIGNLSSELLNLGVIKNLTYPWYEMDSVLANIFMKNLAIDLCTKTNLQATPLTNDIEFDSLLNDSVIKDEILNFTMPLPSGIVDLKKIREFRDRNKDTVKEYRRKIEKITLTVLNGKTLEERKDLLSSAKRDFEEDLAKLNHEISRLWMNQSKHIVVPLVGFVGGALTGGTLGAVVGLSTAVISNVYDVTKKEKNVLTYATNLQRI</sequence>
<dbReference type="EMBL" id="CP032097">
    <property type="protein sequence ID" value="AXX95713.1"/>
    <property type="molecule type" value="Genomic_DNA"/>
</dbReference>
<keyword evidence="1" id="KW-1133">Transmembrane helix</keyword>
<gene>
    <name evidence="2" type="ORF">AELL_2071</name>
    <name evidence="3" type="ORF">CP962_04680</name>
</gene>
<dbReference type="AlphaFoldDB" id="A0A347UA35"/>
<keyword evidence="1" id="KW-0812">Transmembrane</keyword>
<evidence type="ECO:0000313" key="2">
    <source>
        <dbReference type="EMBL" id="AXX95713.1"/>
    </source>
</evidence>
<dbReference type="Proteomes" id="UP000290588">
    <property type="component" value="Unassembled WGS sequence"/>
</dbReference>
<dbReference type="OrthoDB" id="9115306at2"/>
<evidence type="ECO:0000313" key="4">
    <source>
        <dbReference type="Proteomes" id="UP000262582"/>
    </source>
</evidence>